<gene>
    <name evidence="2" type="ORF">M378DRAFT_17779</name>
</gene>
<name>A0A0C2RZ28_AMAMK</name>
<feature type="region of interest" description="Disordered" evidence="1">
    <location>
        <begin position="152"/>
        <end position="175"/>
    </location>
</feature>
<feature type="region of interest" description="Disordered" evidence="1">
    <location>
        <begin position="53"/>
        <end position="75"/>
    </location>
</feature>
<reference evidence="2 3" key="1">
    <citation type="submission" date="2014-04" db="EMBL/GenBank/DDBJ databases">
        <title>Evolutionary Origins and Diversification of the Mycorrhizal Mutualists.</title>
        <authorList>
            <consortium name="DOE Joint Genome Institute"/>
            <consortium name="Mycorrhizal Genomics Consortium"/>
            <person name="Kohler A."/>
            <person name="Kuo A."/>
            <person name="Nagy L.G."/>
            <person name="Floudas D."/>
            <person name="Copeland A."/>
            <person name="Barry K.W."/>
            <person name="Cichocki N."/>
            <person name="Veneault-Fourrey C."/>
            <person name="LaButti K."/>
            <person name="Lindquist E.A."/>
            <person name="Lipzen A."/>
            <person name="Lundell T."/>
            <person name="Morin E."/>
            <person name="Murat C."/>
            <person name="Riley R."/>
            <person name="Ohm R."/>
            <person name="Sun H."/>
            <person name="Tunlid A."/>
            <person name="Henrissat B."/>
            <person name="Grigoriev I.V."/>
            <person name="Hibbett D.S."/>
            <person name="Martin F."/>
        </authorList>
    </citation>
    <scope>NUCLEOTIDE SEQUENCE [LARGE SCALE GENOMIC DNA]</scope>
    <source>
        <strain evidence="2 3">Koide BX008</strain>
    </source>
</reference>
<dbReference type="HOGENOM" id="CLU_1160851_0_0_1"/>
<keyword evidence="3" id="KW-1185">Reference proteome</keyword>
<dbReference type="OrthoDB" id="2751409at2759"/>
<proteinExistence type="predicted"/>
<dbReference type="AlphaFoldDB" id="A0A0C2RZ28"/>
<dbReference type="EMBL" id="KN818492">
    <property type="protein sequence ID" value="KIL55620.1"/>
    <property type="molecule type" value="Genomic_DNA"/>
</dbReference>
<protein>
    <submittedName>
        <fullName evidence="2">Uncharacterized protein</fullName>
    </submittedName>
</protein>
<organism evidence="2 3">
    <name type="scientific">Amanita muscaria (strain Koide BX008)</name>
    <dbReference type="NCBI Taxonomy" id="946122"/>
    <lineage>
        <taxon>Eukaryota</taxon>
        <taxon>Fungi</taxon>
        <taxon>Dikarya</taxon>
        <taxon>Basidiomycota</taxon>
        <taxon>Agaricomycotina</taxon>
        <taxon>Agaricomycetes</taxon>
        <taxon>Agaricomycetidae</taxon>
        <taxon>Agaricales</taxon>
        <taxon>Pluteineae</taxon>
        <taxon>Amanitaceae</taxon>
        <taxon>Amanita</taxon>
    </lineage>
</organism>
<evidence type="ECO:0000313" key="3">
    <source>
        <dbReference type="Proteomes" id="UP000054549"/>
    </source>
</evidence>
<evidence type="ECO:0000256" key="1">
    <source>
        <dbReference type="SAM" id="MobiDB-lite"/>
    </source>
</evidence>
<evidence type="ECO:0000313" key="2">
    <source>
        <dbReference type="EMBL" id="KIL55620.1"/>
    </source>
</evidence>
<dbReference type="Proteomes" id="UP000054549">
    <property type="component" value="Unassembled WGS sequence"/>
</dbReference>
<sequence length="239" mass="27244">MHRRALLDKIQKWTSPPLLEQQECLPMWLTNEVTVPQIADPEDGSVEIDAQSKLVSTTPHPKSSSRTRDFPTSSVFSGLSTNSSTSRYNFLQVQWADWGPPLSRWFRLNENQAWEIAVSNGQRYAFSDPNPRDRKKLMVSVADFNPHNFRRNAETTARLRSGEGENNGSSGNNEEEGEFEMLYHEGVFSEEVYMGLKCVVYRAPDEYDFGAVMMDEQRLLGVKLNRDGLTESIKVLYIG</sequence>
<dbReference type="InParanoid" id="A0A0C2RZ28"/>
<accession>A0A0C2RZ28</accession>